<dbReference type="Proteomes" id="UP001247805">
    <property type="component" value="Unassembled WGS sequence"/>
</dbReference>
<keyword evidence="3 6" id="KW-0812">Transmembrane</keyword>
<evidence type="ECO:0000256" key="2">
    <source>
        <dbReference type="ARBA" id="ARBA00022448"/>
    </source>
</evidence>
<dbReference type="EMBL" id="JAWDIO010000002">
    <property type="protein sequence ID" value="MDU0353972.1"/>
    <property type="molecule type" value="Genomic_DNA"/>
</dbReference>
<keyword evidence="8" id="KW-1185">Reference proteome</keyword>
<feature type="transmembrane region" description="Helical" evidence="6">
    <location>
        <begin position="44"/>
        <end position="66"/>
    </location>
</feature>
<dbReference type="Gene3D" id="1.20.1250.20">
    <property type="entry name" value="MFS general substrate transporter like domains"/>
    <property type="match status" value="1"/>
</dbReference>
<evidence type="ECO:0000256" key="6">
    <source>
        <dbReference type="SAM" id="Phobius"/>
    </source>
</evidence>
<dbReference type="SUPFAM" id="SSF103473">
    <property type="entry name" value="MFS general substrate transporter"/>
    <property type="match status" value="1"/>
</dbReference>
<comment type="caution">
    <text evidence="7">The sequence shown here is derived from an EMBL/GenBank/DDBJ whole genome shotgun (WGS) entry which is preliminary data.</text>
</comment>
<evidence type="ECO:0000256" key="5">
    <source>
        <dbReference type="ARBA" id="ARBA00023136"/>
    </source>
</evidence>
<feature type="transmembrane region" description="Helical" evidence="6">
    <location>
        <begin position="6"/>
        <end position="32"/>
    </location>
</feature>
<reference evidence="7 8" key="1">
    <citation type="submission" date="2023-10" db="EMBL/GenBank/DDBJ databases">
        <title>Glaciecola aquimarina strain GGW-M5 nov., isolated from a coastal seawater.</title>
        <authorList>
            <person name="Bayburt H."/>
            <person name="Kim J.M."/>
            <person name="Choi B.J."/>
            <person name="Jeon C.O."/>
        </authorList>
    </citation>
    <scope>NUCLEOTIDE SEQUENCE [LARGE SCALE GENOMIC DNA]</scope>
    <source>
        <strain evidence="7 8">KCTC 32108</strain>
    </source>
</reference>
<dbReference type="PANTHER" id="PTHR12778">
    <property type="entry name" value="SOLUTE CARRIER FAMILY 33 ACETYL-COA TRANSPORTER -RELATED"/>
    <property type="match status" value="1"/>
</dbReference>
<evidence type="ECO:0000256" key="4">
    <source>
        <dbReference type="ARBA" id="ARBA00022989"/>
    </source>
</evidence>
<gene>
    <name evidence="7" type="ORF">RS130_08540</name>
</gene>
<dbReference type="PANTHER" id="PTHR12778:SF10">
    <property type="entry name" value="MAJOR FACILITATOR SUPERFAMILY DOMAIN-CONTAINING PROTEIN 3"/>
    <property type="match status" value="1"/>
</dbReference>
<accession>A0ABU3SVF7</accession>
<proteinExistence type="predicted"/>
<evidence type="ECO:0000313" key="7">
    <source>
        <dbReference type="EMBL" id="MDU0353972.1"/>
    </source>
</evidence>
<keyword evidence="2" id="KW-0813">Transport</keyword>
<dbReference type="InterPro" id="IPR004752">
    <property type="entry name" value="AmpG_permease/AT-1"/>
</dbReference>
<sequence>MVGYNHFVLAIASGFEYLGVGLGSVALIAFMAKSTNKHFTATQFALLTSIAVIPRTFVSATTGYIIESVGYTQFFTICFLCALPGMLMLIKVAPWNGEKPSPTDS</sequence>
<name>A0ABU3SVF7_9ALTE</name>
<keyword evidence="5 6" id="KW-0472">Membrane</keyword>
<evidence type="ECO:0008006" key="9">
    <source>
        <dbReference type="Google" id="ProtNLM"/>
    </source>
</evidence>
<organism evidence="7 8">
    <name type="scientific">Paraglaciecola aquimarina</name>
    <dbReference type="NCBI Taxonomy" id="1235557"/>
    <lineage>
        <taxon>Bacteria</taxon>
        <taxon>Pseudomonadati</taxon>
        <taxon>Pseudomonadota</taxon>
        <taxon>Gammaproteobacteria</taxon>
        <taxon>Alteromonadales</taxon>
        <taxon>Alteromonadaceae</taxon>
        <taxon>Paraglaciecola</taxon>
    </lineage>
</organism>
<protein>
    <recommendedName>
        <fullName evidence="9">AmpG protein</fullName>
    </recommendedName>
</protein>
<keyword evidence="4 6" id="KW-1133">Transmembrane helix</keyword>
<evidence type="ECO:0000256" key="3">
    <source>
        <dbReference type="ARBA" id="ARBA00022692"/>
    </source>
</evidence>
<evidence type="ECO:0000256" key="1">
    <source>
        <dbReference type="ARBA" id="ARBA00004141"/>
    </source>
</evidence>
<comment type="subcellular location">
    <subcellularLocation>
        <location evidence="1">Membrane</location>
        <topology evidence="1">Multi-pass membrane protein</topology>
    </subcellularLocation>
</comment>
<evidence type="ECO:0000313" key="8">
    <source>
        <dbReference type="Proteomes" id="UP001247805"/>
    </source>
</evidence>
<dbReference type="InterPro" id="IPR036259">
    <property type="entry name" value="MFS_trans_sf"/>
</dbReference>
<feature type="transmembrane region" description="Helical" evidence="6">
    <location>
        <begin position="72"/>
        <end position="90"/>
    </location>
</feature>